<dbReference type="InterPro" id="IPR032710">
    <property type="entry name" value="NTF2-like_dom_sf"/>
</dbReference>
<dbReference type="EMBL" id="CP060820">
    <property type="protein sequence ID" value="QNP39407.1"/>
    <property type="molecule type" value="Genomic_DNA"/>
</dbReference>
<dbReference type="KEGG" id="lsx:H8B22_07565"/>
<evidence type="ECO:0000259" key="2">
    <source>
        <dbReference type="Pfam" id="PF14534"/>
    </source>
</evidence>
<sequence length="182" mass="20563">MAVVPNPIPVAAARVVRARLGRLLCALVLPFALAACAHFTWPTKAKGETTDIRALRHQFNEFVALRKFGGLGGLVSEDVQLIEPARTTSGRKNLVRAYEALVQKRPDLLLDFTPDAVERNPRWAFAAERGRWSQSWQEQGEPVEVRGTYYALWKRRDGRWRIDAQVMTPVSCKGARYCKSQE</sequence>
<dbReference type="Proteomes" id="UP000516018">
    <property type="component" value="Chromosome"/>
</dbReference>
<accession>A0A7H0FTP1</accession>
<dbReference type="Gene3D" id="3.10.450.50">
    <property type="match status" value="1"/>
</dbReference>
<proteinExistence type="predicted"/>
<feature type="domain" description="DUF4440" evidence="2">
    <location>
        <begin position="52"/>
        <end position="162"/>
    </location>
</feature>
<keyword evidence="1" id="KW-0472">Membrane</keyword>
<organism evidence="3 4">
    <name type="scientific">Agrilutibacter terrestris</name>
    <dbReference type="NCBI Taxonomy" id="2865112"/>
    <lineage>
        <taxon>Bacteria</taxon>
        <taxon>Pseudomonadati</taxon>
        <taxon>Pseudomonadota</taxon>
        <taxon>Gammaproteobacteria</taxon>
        <taxon>Lysobacterales</taxon>
        <taxon>Lysobacteraceae</taxon>
        <taxon>Agrilutibacter</taxon>
    </lineage>
</organism>
<evidence type="ECO:0000313" key="3">
    <source>
        <dbReference type="EMBL" id="QNP39407.1"/>
    </source>
</evidence>
<evidence type="ECO:0000313" key="4">
    <source>
        <dbReference type="Proteomes" id="UP000516018"/>
    </source>
</evidence>
<keyword evidence="4" id="KW-1185">Reference proteome</keyword>
<feature type="transmembrane region" description="Helical" evidence="1">
    <location>
        <begin position="23"/>
        <end position="41"/>
    </location>
</feature>
<gene>
    <name evidence="3" type="ORF">H8B22_07565</name>
</gene>
<protein>
    <submittedName>
        <fullName evidence="3">Nuclear transport factor 2 family protein</fullName>
    </submittedName>
</protein>
<keyword evidence="1" id="KW-1133">Transmembrane helix</keyword>
<evidence type="ECO:0000256" key="1">
    <source>
        <dbReference type="SAM" id="Phobius"/>
    </source>
</evidence>
<dbReference type="InterPro" id="IPR027843">
    <property type="entry name" value="DUF4440"/>
</dbReference>
<keyword evidence="1" id="KW-0812">Transmembrane</keyword>
<dbReference type="SUPFAM" id="SSF54427">
    <property type="entry name" value="NTF2-like"/>
    <property type="match status" value="1"/>
</dbReference>
<dbReference type="Pfam" id="PF14534">
    <property type="entry name" value="DUF4440"/>
    <property type="match status" value="1"/>
</dbReference>
<name>A0A7H0FTP1_9GAMM</name>
<reference evidence="3 4" key="1">
    <citation type="submission" date="2020-08" db="EMBL/GenBank/DDBJ databases">
        <title>Lysobacter sp. II4 sp. nov., isolated from soil.</title>
        <authorList>
            <person name="Woo C.Y."/>
            <person name="Kim J."/>
        </authorList>
    </citation>
    <scope>NUCLEOTIDE SEQUENCE [LARGE SCALE GENOMIC DNA]</scope>
    <source>
        <strain evidence="3 4">II4</strain>
    </source>
</reference>
<dbReference type="AlphaFoldDB" id="A0A7H0FTP1"/>
<dbReference type="RefSeq" id="WP_187710853.1">
    <property type="nucleotide sequence ID" value="NZ_CP060820.1"/>
</dbReference>